<protein>
    <submittedName>
        <fullName evidence="1">Uncharacterized protein</fullName>
    </submittedName>
</protein>
<dbReference type="EMBL" id="LAZR01057302">
    <property type="protein sequence ID" value="KKK72339.1"/>
    <property type="molecule type" value="Genomic_DNA"/>
</dbReference>
<evidence type="ECO:0000313" key="1">
    <source>
        <dbReference type="EMBL" id="KKK72339.1"/>
    </source>
</evidence>
<proteinExistence type="predicted"/>
<reference evidence="1" key="1">
    <citation type="journal article" date="2015" name="Nature">
        <title>Complex archaea that bridge the gap between prokaryotes and eukaryotes.</title>
        <authorList>
            <person name="Spang A."/>
            <person name="Saw J.H."/>
            <person name="Jorgensen S.L."/>
            <person name="Zaremba-Niedzwiedzka K."/>
            <person name="Martijn J."/>
            <person name="Lind A.E."/>
            <person name="van Eijk R."/>
            <person name="Schleper C."/>
            <person name="Guy L."/>
            <person name="Ettema T.J."/>
        </authorList>
    </citation>
    <scope>NUCLEOTIDE SEQUENCE</scope>
</reference>
<gene>
    <name evidence="1" type="ORF">LCGC14_2904860</name>
</gene>
<dbReference type="AlphaFoldDB" id="A0A0F9A140"/>
<name>A0A0F9A140_9ZZZZ</name>
<sequence>MIKGPWADGSPLDREVHGELIRDVAMYARLSGIRPEWFWQPLSAHVDPNEIKWVKSYRMLRDRGVRGLLYVGAVNGVNDRMQAMVGALARNFIDARIRPTSQAITRIGPIEESPPATCSVLFLPDLCTGGGAQPEWFVRETTSLFMERAAAGKQTVAYVRSMKLLKAVYGDTLYELLSEEARYMPLVVKP</sequence>
<accession>A0A0F9A140</accession>
<comment type="caution">
    <text evidence="1">The sequence shown here is derived from an EMBL/GenBank/DDBJ whole genome shotgun (WGS) entry which is preliminary data.</text>
</comment>
<organism evidence="1">
    <name type="scientific">marine sediment metagenome</name>
    <dbReference type="NCBI Taxonomy" id="412755"/>
    <lineage>
        <taxon>unclassified sequences</taxon>
        <taxon>metagenomes</taxon>
        <taxon>ecological metagenomes</taxon>
    </lineage>
</organism>